<feature type="transmembrane region" description="Helical" evidence="1">
    <location>
        <begin position="141"/>
        <end position="160"/>
    </location>
</feature>
<dbReference type="HOGENOM" id="CLU_1633149_0_0_9"/>
<comment type="caution">
    <text evidence="2">The sequence shown here is derived from an EMBL/GenBank/DDBJ whole genome shotgun (WGS) entry which is preliminary data.</text>
</comment>
<feature type="transmembrane region" description="Helical" evidence="1">
    <location>
        <begin position="24"/>
        <end position="44"/>
    </location>
</feature>
<protein>
    <submittedName>
        <fullName evidence="2">Uncharacterized protein</fullName>
    </submittedName>
</protein>
<evidence type="ECO:0000256" key="1">
    <source>
        <dbReference type="SAM" id="Phobius"/>
    </source>
</evidence>
<feature type="transmembrane region" description="Helical" evidence="1">
    <location>
        <begin position="64"/>
        <end position="87"/>
    </location>
</feature>
<sequence length="164" mass="18810">MIMWLNQLFIENPIDFEKRCRNRIVYGICFILLGAAAIGLSFAVGNHAMVMYLEQGYKDFMPGFYGGTGFGLAAAGVITIMRNLKYLRNPELKEKRRIYETDERNRMLGLRCWAYTGYTMMISLYIGILISGFISMTVTKTLISVAVFFAVLLLVFRRLLQKVM</sequence>
<gene>
    <name evidence="2" type="ORF">CLOBOL_05869</name>
</gene>
<keyword evidence="1" id="KW-1133">Transmembrane helix</keyword>
<reference evidence="2 3" key="2">
    <citation type="submission" date="2007-09" db="EMBL/GenBank/DDBJ databases">
        <title>Draft genome sequence of Clostridium bolteae (ATCC BAA-613).</title>
        <authorList>
            <person name="Sudarsanam P."/>
            <person name="Ley R."/>
            <person name="Guruge J."/>
            <person name="Turnbaugh P.J."/>
            <person name="Mahowald M."/>
            <person name="Liep D."/>
            <person name="Gordon J."/>
        </authorList>
    </citation>
    <scope>NUCLEOTIDE SEQUENCE [LARGE SCALE GENOMIC DNA]</scope>
    <source>
        <strain evidence="3">ATCC BAA-613 / DSM 15670 / CCUG 46953 / JCM 12243 / WAL 16351</strain>
    </source>
</reference>
<feature type="transmembrane region" description="Helical" evidence="1">
    <location>
        <begin position="108"/>
        <end position="135"/>
    </location>
</feature>
<evidence type="ECO:0000313" key="3">
    <source>
        <dbReference type="Proteomes" id="UP000005396"/>
    </source>
</evidence>
<proteinExistence type="predicted"/>
<accession>A8S170</accession>
<dbReference type="eggNOG" id="ENOG5033DC4">
    <property type="taxonomic scope" value="Bacteria"/>
</dbReference>
<name>A8S170_ENTBW</name>
<evidence type="ECO:0000313" key="2">
    <source>
        <dbReference type="EMBL" id="EDP13832.1"/>
    </source>
</evidence>
<dbReference type="AlphaFoldDB" id="A8S170"/>
<dbReference type="PaxDb" id="411902-CLOBOL_05869"/>
<organism evidence="2 3">
    <name type="scientific">Enterocloster bolteae (strain ATCC BAA-613 / DSM 15670 / CCUG 46953 / JCM 12243 / WAL 16351)</name>
    <name type="common">Clostridium bolteae</name>
    <dbReference type="NCBI Taxonomy" id="411902"/>
    <lineage>
        <taxon>Bacteria</taxon>
        <taxon>Bacillati</taxon>
        <taxon>Bacillota</taxon>
        <taxon>Clostridia</taxon>
        <taxon>Lachnospirales</taxon>
        <taxon>Lachnospiraceae</taxon>
        <taxon>Enterocloster</taxon>
    </lineage>
</organism>
<dbReference type="Proteomes" id="UP000005396">
    <property type="component" value="Unassembled WGS sequence"/>
</dbReference>
<dbReference type="EMBL" id="ABCC02000045">
    <property type="protein sequence ID" value="EDP13832.1"/>
    <property type="molecule type" value="Genomic_DNA"/>
</dbReference>
<keyword evidence="1" id="KW-0812">Transmembrane</keyword>
<reference evidence="2 3" key="1">
    <citation type="submission" date="2007-08" db="EMBL/GenBank/DDBJ databases">
        <authorList>
            <person name="Fulton L."/>
            <person name="Clifton S."/>
            <person name="Fulton B."/>
            <person name="Xu J."/>
            <person name="Minx P."/>
            <person name="Pepin K.H."/>
            <person name="Johnson M."/>
            <person name="Thiruvilangam P."/>
            <person name="Bhonagiri V."/>
            <person name="Nash W.E."/>
            <person name="Mardis E.R."/>
            <person name="Wilson R.K."/>
        </authorList>
    </citation>
    <scope>NUCLEOTIDE SEQUENCE [LARGE SCALE GENOMIC DNA]</scope>
    <source>
        <strain evidence="3">ATCC BAA-613 / DSM 15670 / CCUG 46953 / JCM 12243 / WAL 16351</strain>
    </source>
</reference>
<keyword evidence="1" id="KW-0472">Membrane</keyword>